<dbReference type="GO" id="GO:0006260">
    <property type="term" value="P:DNA replication"/>
    <property type="evidence" value="ECO:0007669"/>
    <property type="project" value="UniProtKB-KW"/>
</dbReference>
<dbReference type="EC" id="3.6.1.55" evidence="11"/>
<evidence type="ECO:0000313" key="13">
    <source>
        <dbReference type="EMBL" id="QHT38858.1"/>
    </source>
</evidence>
<dbReference type="InterPro" id="IPR015797">
    <property type="entry name" value="NUDIX_hydrolase-like_dom_sf"/>
</dbReference>
<keyword evidence="8" id="KW-0460">Magnesium</keyword>
<evidence type="ECO:0000256" key="6">
    <source>
        <dbReference type="ARBA" id="ARBA00022763"/>
    </source>
</evidence>
<sequence>MEKTHVACGIMVNNNGHVLMGRRSDKGSYPGIWEFPGGKQEEGETIEECLKREWKEELNLDIHICFELCTTEYSSTVCHFIVGKIEDMGSMQINVHECVGFYELDDIYDLQLFDGDEKIVDMLKYVTR</sequence>
<evidence type="ECO:0000259" key="12">
    <source>
        <dbReference type="PROSITE" id="PS51462"/>
    </source>
</evidence>
<dbReference type="PRINTS" id="PR00502">
    <property type="entry name" value="NUDIXFAMILY"/>
</dbReference>
<protein>
    <recommendedName>
        <fullName evidence="11">8-oxo-dGTP diphosphatase</fullName>
        <ecNumber evidence="11">3.6.1.55</ecNumber>
    </recommendedName>
</protein>
<evidence type="ECO:0000256" key="7">
    <source>
        <dbReference type="ARBA" id="ARBA00022801"/>
    </source>
</evidence>
<evidence type="ECO:0000256" key="2">
    <source>
        <dbReference type="ARBA" id="ARBA00005582"/>
    </source>
</evidence>
<dbReference type="GO" id="GO:0044715">
    <property type="term" value="F:8-oxo-dGDP phosphatase activity"/>
    <property type="evidence" value="ECO:0007669"/>
    <property type="project" value="TreeGrafter"/>
</dbReference>
<dbReference type="GO" id="GO:0035539">
    <property type="term" value="F:8-oxo-7,8-dihydrodeoxyguanosine triphosphate pyrophosphatase activity"/>
    <property type="evidence" value="ECO:0007669"/>
    <property type="project" value="UniProtKB-EC"/>
</dbReference>
<evidence type="ECO:0000256" key="10">
    <source>
        <dbReference type="ARBA" id="ARBA00035861"/>
    </source>
</evidence>
<evidence type="ECO:0000256" key="9">
    <source>
        <dbReference type="ARBA" id="ARBA00023204"/>
    </source>
</evidence>
<dbReference type="GO" id="GO:0046872">
    <property type="term" value="F:metal ion binding"/>
    <property type="evidence" value="ECO:0007669"/>
    <property type="project" value="UniProtKB-KW"/>
</dbReference>
<name>A0A6C0FAZ8_9ZZZZ</name>
<dbReference type="GO" id="GO:0008413">
    <property type="term" value="F:8-oxo-7,8-dihydroguanosine triphosphate pyrophosphatase activity"/>
    <property type="evidence" value="ECO:0007669"/>
    <property type="project" value="TreeGrafter"/>
</dbReference>
<organism evidence="13">
    <name type="scientific">viral metagenome</name>
    <dbReference type="NCBI Taxonomy" id="1070528"/>
    <lineage>
        <taxon>unclassified sequences</taxon>
        <taxon>metagenomes</taxon>
        <taxon>organismal metagenomes</taxon>
    </lineage>
</organism>
<evidence type="ECO:0000256" key="5">
    <source>
        <dbReference type="ARBA" id="ARBA00022723"/>
    </source>
</evidence>
<feature type="domain" description="Nudix hydrolase" evidence="12">
    <location>
        <begin position="3"/>
        <end position="125"/>
    </location>
</feature>
<accession>A0A6C0FAZ8</accession>
<dbReference type="InterPro" id="IPR000086">
    <property type="entry name" value="NUDIX_hydrolase_dom"/>
</dbReference>
<evidence type="ECO:0000256" key="4">
    <source>
        <dbReference type="ARBA" id="ARBA00022705"/>
    </source>
</evidence>
<keyword evidence="9" id="KW-0234">DNA repair</keyword>
<evidence type="ECO:0000256" key="3">
    <source>
        <dbReference type="ARBA" id="ARBA00022457"/>
    </source>
</evidence>
<comment type="cofactor">
    <cofactor evidence="1">
        <name>Mg(2+)</name>
        <dbReference type="ChEBI" id="CHEBI:18420"/>
    </cofactor>
</comment>
<keyword evidence="4" id="KW-0235">DNA replication</keyword>
<keyword evidence="5" id="KW-0479">Metal-binding</keyword>
<dbReference type="InterPro" id="IPR020476">
    <property type="entry name" value="Nudix_hydrolase"/>
</dbReference>
<comment type="similarity">
    <text evidence="2">Belongs to the Nudix hydrolase family.</text>
</comment>
<keyword evidence="7" id="KW-0378">Hydrolase</keyword>
<evidence type="ECO:0000256" key="8">
    <source>
        <dbReference type="ARBA" id="ARBA00022842"/>
    </source>
</evidence>
<reference evidence="13" key="1">
    <citation type="journal article" date="2020" name="Nature">
        <title>Giant virus diversity and host interactions through global metagenomics.</title>
        <authorList>
            <person name="Schulz F."/>
            <person name="Roux S."/>
            <person name="Paez-Espino D."/>
            <person name="Jungbluth S."/>
            <person name="Walsh D.A."/>
            <person name="Denef V.J."/>
            <person name="McMahon K.D."/>
            <person name="Konstantinidis K.T."/>
            <person name="Eloe-Fadrosh E.A."/>
            <person name="Kyrpides N.C."/>
            <person name="Woyke T."/>
        </authorList>
    </citation>
    <scope>NUCLEOTIDE SEQUENCE</scope>
    <source>
        <strain evidence="13">GVMAG-S-ERX556106-38</strain>
    </source>
</reference>
<dbReference type="Gene3D" id="3.90.79.10">
    <property type="entry name" value="Nucleoside Triphosphate Pyrophosphohydrolase"/>
    <property type="match status" value="1"/>
</dbReference>
<evidence type="ECO:0000256" key="1">
    <source>
        <dbReference type="ARBA" id="ARBA00001946"/>
    </source>
</evidence>
<dbReference type="InterPro" id="IPR047127">
    <property type="entry name" value="MutT-like"/>
</dbReference>
<comment type="catalytic activity">
    <reaction evidence="10">
        <text>8-oxo-dGTP + H2O = 8-oxo-dGMP + diphosphate + H(+)</text>
        <dbReference type="Rhea" id="RHEA:31575"/>
        <dbReference type="ChEBI" id="CHEBI:15377"/>
        <dbReference type="ChEBI" id="CHEBI:15378"/>
        <dbReference type="ChEBI" id="CHEBI:33019"/>
        <dbReference type="ChEBI" id="CHEBI:63224"/>
        <dbReference type="ChEBI" id="CHEBI:77896"/>
        <dbReference type="EC" id="3.6.1.55"/>
    </reaction>
</comment>
<keyword evidence="3" id="KW-0515">Mutator protein</keyword>
<dbReference type="GO" id="GO:0006281">
    <property type="term" value="P:DNA repair"/>
    <property type="evidence" value="ECO:0007669"/>
    <property type="project" value="UniProtKB-KW"/>
</dbReference>
<dbReference type="Pfam" id="PF00293">
    <property type="entry name" value="NUDIX"/>
    <property type="match status" value="1"/>
</dbReference>
<dbReference type="PROSITE" id="PS51462">
    <property type="entry name" value="NUDIX"/>
    <property type="match status" value="1"/>
</dbReference>
<dbReference type="SUPFAM" id="SSF55811">
    <property type="entry name" value="Nudix"/>
    <property type="match status" value="1"/>
</dbReference>
<evidence type="ECO:0000256" key="11">
    <source>
        <dbReference type="ARBA" id="ARBA00038905"/>
    </source>
</evidence>
<dbReference type="PANTHER" id="PTHR47707:SF1">
    <property type="entry name" value="NUDIX HYDROLASE FAMILY PROTEIN"/>
    <property type="match status" value="1"/>
</dbReference>
<dbReference type="EMBL" id="MN738835">
    <property type="protein sequence ID" value="QHT38858.1"/>
    <property type="molecule type" value="Genomic_DNA"/>
</dbReference>
<dbReference type="PANTHER" id="PTHR47707">
    <property type="entry name" value="8-OXO-DGTP DIPHOSPHATASE"/>
    <property type="match status" value="1"/>
</dbReference>
<dbReference type="GO" id="GO:0044716">
    <property type="term" value="F:8-oxo-GDP phosphatase activity"/>
    <property type="evidence" value="ECO:0007669"/>
    <property type="project" value="TreeGrafter"/>
</dbReference>
<keyword evidence="6" id="KW-0227">DNA damage</keyword>
<dbReference type="AlphaFoldDB" id="A0A6C0FAZ8"/>
<proteinExistence type="inferred from homology"/>